<feature type="domain" description="Trichome birefringence-like C-terminal" evidence="9">
    <location>
        <begin position="195"/>
        <end position="478"/>
    </location>
</feature>
<dbReference type="PANTHER" id="PTHR32285">
    <property type="entry name" value="PROTEIN TRICHOME BIREFRINGENCE-LIKE 9-RELATED"/>
    <property type="match status" value="1"/>
</dbReference>
<dbReference type="GO" id="GO:1990538">
    <property type="term" value="F:xylan O-acetyltransferase activity"/>
    <property type="evidence" value="ECO:0007669"/>
    <property type="project" value="UniProtKB-ARBA"/>
</dbReference>
<keyword evidence="6" id="KW-0333">Golgi apparatus</keyword>
<evidence type="ECO:0000256" key="8">
    <source>
        <dbReference type="SAM" id="MobiDB-lite"/>
    </source>
</evidence>
<dbReference type="InterPro" id="IPR026057">
    <property type="entry name" value="TBL_C"/>
</dbReference>
<reference evidence="11" key="1">
    <citation type="submission" date="2020-02" db="EMBL/GenBank/DDBJ databases">
        <authorList>
            <person name="Scholz U."/>
            <person name="Mascher M."/>
            <person name="Fiebig A."/>
        </authorList>
    </citation>
    <scope>NUCLEOTIDE SEQUENCE</scope>
</reference>
<dbReference type="AlphaFoldDB" id="A0A7I8KLS2"/>
<dbReference type="EMBL" id="LR746269">
    <property type="protein sequence ID" value="CAA7398727.1"/>
    <property type="molecule type" value="Genomic_DNA"/>
</dbReference>
<evidence type="ECO:0000256" key="4">
    <source>
        <dbReference type="ARBA" id="ARBA00022968"/>
    </source>
</evidence>
<keyword evidence="3" id="KW-0812">Transmembrane</keyword>
<evidence type="ECO:0000259" key="9">
    <source>
        <dbReference type="Pfam" id="PF13839"/>
    </source>
</evidence>
<evidence type="ECO:0000256" key="3">
    <source>
        <dbReference type="ARBA" id="ARBA00022692"/>
    </source>
</evidence>
<dbReference type="OrthoDB" id="630188at2759"/>
<sequence>MAVGAARLLCERDSRAGSFCVLFSLSLLGILLFSKRSLEPAVSSFTDKFLLSTLPQQQPPPPALPILNQAPEIQYDGADSPPETPSTDGDRSLPSPPTEVHGHNESSLPRIQIVSKEEKNQEVEEGGGSEPVETLGREGKCDLFHGSWVEDEEGRYPLYRPGSCPYVDDAFTCQENGRPDNAYLKWRWKPHGCDLPRFNGTDMLERLRGRRLMLVGDSMNRNQFESLLCLLHGSLPNKSRMYETRGYPVSKGRGYFIFRFLDYNCTVEFSRSHFLVREGRHRTSLGKSRPSLLIDRIDRTSPRWKRADVLIFNTGHWWAHGKTSKGRDYYQEGTVVYPKFDPTEAFRRAMRTWAQWVDQNMVPGKSLVFYRGYSTAHFRGGDWDSGGTCNGETQPIPGGGGAFPGGYPPKMRIIEEVIGGMEFPVVLLNVTRLTSLRKDGHPSVYRVNGGMRTSTRRQDCSHWCLPGVPDAWNELIYAALTAWNGHGRRTAVNPVDLGGERLD</sequence>
<evidence type="ECO:0000256" key="7">
    <source>
        <dbReference type="ARBA" id="ARBA00023136"/>
    </source>
</evidence>
<dbReference type="PANTHER" id="PTHR32285:SF8">
    <property type="entry name" value="PROTEIN TRICHOME BIREFRINGENCE-LIKE 5"/>
    <property type="match status" value="1"/>
</dbReference>
<dbReference type="GO" id="GO:0000139">
    <property type="term" value="C:Golgi membrane"/>
    <property type="evidence" value="ECO:0007669"/>
    <property type="project" value="UniProtKB-SubCell"/>
</dbReference>
<gene>
    <name evidence="11" type="ORF">SI8410_06009392</name>
</gene>
<dbReference type="InterPro" id="IPR029962">
    <property type="entry name" value="TBL"/>
</dbReference>
<evidence type="ECO:0000256" key="6">
    <source>
        <dbReference type="ARBA" id="ARBA00023034"/>
    </source>
</evidence>
<protein>
    <submittedName>
        <fullName evidence="11">Uncharacterized protein</fullName>
    </submittedName>
</protein>
<evidence type="ECO:0000256" key="1">
    <source>
        <dbReference type="ARBA" id="ARBA00004323"/>
    </source>
</evidence>
<keyword evidence="12" id="KW-1185">Reference proteome</keyword>
<name>A0A7I8KLS2_SPIIN</name>
<evidence type="ECO:0000256" key="2">
    <source>
        <dbReference type="ARBA" id="ARBA00007727"/>
    </source>
</evidence>
<dbReference type="InterPro" id="IPR025846">
    <property type="entry name" value="TBL_N"/>
</dbReference>
<comment type="similarity">
    <text evidence="2">Belongs to the PC-esterase family. TBL subfamily.</text>
</comment>
<feature type="domain" description="Trichome birefringence-like N-terminal" evidence="10">
    <location>
        <begin position="140"/>
        <end position="194"/>
    </location>
</feature>
<proteinExistence type="inferred from homology"/>
<comment type="subcellular location">
    <subcellularLocation>
        <location evidence="1">Golgi apparatus membrane</location>
        <topology evidence="1">Single-pass type II membrane protein</topology>
    </subcellularLocation>
</comment>
<organism evidence="11 12">
    <name type="scientific">Spirodela intermedia</name>
    <name type="common">Intermediate duckweed</name>
    <dbReference type="NCBI Taxonomy" id="51605"/>
    <lineage>
        <taxon>Eukaryota</taxon>
        <taxon>Viridiplantae</taxon>
        <taxon>Streptophyta</taxon>
        <taxon>Embryophyta</taxon>
        <taxon>Tracheophyta</taxon>
        <taxon>Spermatophyta</taxon>
        <taxon>Magnoliopsida</taxon>
        <taxon>Liliopsida</taxon>
        <taxon>Araceae</taxon>
        <taxon>Lemnoideae</taxon>
        <taxon>Spirodela</taxon>
    </lineage>
</organism>
<evidence type="ECO:0000313" key="12">
    <source>
        <dbReference type="Proteomes" id="UP000663760"/>
    </source>
</evidence>
<evidence type="ECO:0000256" key="5">
    <source>
        <dbReference type="ARBA" id="ARBA00022989"/>
    </source>
</evidence>
<keyword evidence="4" id="KW-0735">Signal-anchor</keyword>
<evidence type="ECO:0000313" key="11">
    <source>
        <dbReference type="EMBL" id="CAA7398727.1"/>
    </source>
</evidence>
<dbReference type="Pfam" id="PF14416">
    <property type="entry name" value="PMR5N"/>
    <property type="match status" value="1"/>
</dbReference>
<dbReference type="Pfam" id="PF13839">
    <property type="entry name" value="PC-Esterase"/>
    <property type="match status" value="1"/>
</dbReference>
<accession>A0A7I8KLS2</accession>
<dbReference type="Proteomes" id="UP000663760">
    <property type="component" value="Chromosome 6"/>
</dbReference>
<feature type="region of interest" description="Disordered" evidence="8">
    <location>
        <begin position="73"/>
        <end position="136"/>
    </location>
</feature>
<evidence type="ECO:0000259" key="10">
    <source>
        <dbReference type="Pfam" id="PF14416"/>
    </source>
</evidence>
<keyword evidence="7" id="KW-0472">Membrane</keyword>
<keyword evidence="5" id="KW-1133">Transmembrane helix</keyword>